<gene>
    <name evidence="2" type="ORF">SKAU_G00390340</name>
</gene>
<sequence length="202" mass="22815">MFRHPEGSTPPSPPPDATQAPVQIPIRQIHMDLALIPSNFRRRPFSRAGTRPDASRAGLFHFPEIKRSYRVISVEQALPGKGSVAGRTLELSPVLREWTSRLRDESFINTFRARRLGVAPRRTSCGPRPRVVREREDRESGPGERDADTWLRAALKLIRQSQRVLQCINVTIVKPAEETVAQFKSTVLPCLMQTPLYVCTVL</sequence>
<evidence type="ECO:0000313" key="3">
    <source>
        <dbReference type="Proteomes" id="UP001152622"/>
    </source>
</evidence>
<reference evidence="2" key="1">
    <citation type="journal article" date="2023" name="Science">
        <title>Genome structures resolve the early diversification of teleost fishes.</title>
        <authorList>
            <person name="Parey E."/>
            <person name="Louis A."/>
            <person name="Montfort J."/>
            <person name="Bouchez O."/>
            <person name="Roques C."/>
            <person name="Iampietro C."/>
            <person name="Lluch J."/>
            <person name="Castinel A."/>
            <person name="Donnadieu C."/>
            <person name="Desvignes T."/>
            <person name="Floi Bucao C."/>
            <person name="Jouanno E."/>
            <person name="Wen M."/>
            <person name="Mejri S."/>
            <person name="Dirks R."/>
            <person name="Jansen H."/>
            <person name="Henkel C."/>
            <person name="Chen W.J."/>
            <person name="Zahm M."/>
            <person name="Cabau C."/>
            <person name="Klopp C."/>
            <person name="Thompson A.W."/>
            <person name="Robinson-Rechavi M."/>
            <person name="Braasch I."/>
            <person name="Lecointre G."/>
            <person name="Bobe J."/>
            <person name="Postlethwait J.H."/>
            <person name="Berthelot C."/>
            <person name="Roest Crollius H."/>
            <person name="Guiguen Y."/>
        </authorList>
    </citation>
    <scope>NUCLEOTIDE SEQUENCE</scope>
    <source>
        <strain evidence="2">WJC10195</strain>
    </source>
</reference>
<keyword evidence="3" id="KW-1185">Reference proteome</keyword>
<protein>
    <submittedName>
        <fullName evidence="2">Uncharacterized protein</fullName>
    </submittedName>
</protein>
<evidence type="ECO:0000256" key="1">
    <source>
        <dbReference type="SAM" id="MobiDB-lite"/>
    </source>
</evidence>
<dbReference type="EMBL" id="JAINUF010000020">
    <property type="protein sequence ID" value="KAJ8335692.1"/>
    <property type="molecule type" value="Genomic_DNA"/>
</dbReference>
<comment type="caution">
    <text evidence="2">The sequence shown here is derived from an EMBL/GenBank/DDBJ whole genome shotgun (WGS) entry which is preliminary data.</text>
</comment>
<evidence type="ECO:0000313" key="2">
    <source>
        <dbReference type="EMBL" id="KAJ8335692.1"/>
    </source>
</evidence>
<organism evidence="2 3">
    <name type="scientific">Synaphobranchus kaupii</name>
    <name type="common">Kaup's arrowtooth eel</name>
    <dbReference type="NCBI Taxonomy" id="118154"/>
    <lineage>
        <taxon>Eukaryota</taxon>
        <taxon>Metazoa</taxon>
        <taxon>Chordata</taxon>
        <taxon>Craniata</taxon>
        <taxon>Vertebrata</taxon>
        <taxon>Euteleostomi</taxon>
        <taxon>Actinopterygii</taxon>
        <taxon>Neopterygii</taxon>
        <taxon>Teleostei</taxon>
        <taxon>Anguilliformes</taxon>
        <taxon>Synaphobranchidae</taxon>
        <taxon>Synaphobranchus</taxon>
    </lineage>
</organism>
<feature type="compositionally biased region" description="Basic and acidic residues" evidence="1">
    <location>
        <begin position="131"/>
        <end position="145"/>
    </location>
</feature>
<accession>A0A9Q1EBF9</accession>
<name>A0A9Q1EBF9_SYNKA</name>
<dbReference type="AlphaFoldDB" id="A0A9Q1EBF9"/>
<feature type="region of interest" description="Disordered" evidence="1">
    <location>
        <begin position="1"/>
        <end position="20"/>
    </location>
</feature>
<proteinExistence type="predicted"/>
<dbReference type="Proteomes" id="UP001152622">
    <property type="component" value="Chromosome 20"/>
</dbReference>
<feature type="region of interest" description="Disordered" evidence="1">
    <location>
        <begin position="124"/>
        <end position="145"/>
    </location>
</feature>